<dbReference type="Pfam" id="PF07681">
    <property type="entry name" value="DoxX"/>
    <property type="match status" value="1"/>
</dbReference>
<feature type="transmembrane region" description="Helical" evidence="7">
    <location>
        <begin position="33"/>
        <end position="50"/>
    </location>
</feature>
<comment type="caution">
    <text evidence="8">The sequence shown here is derived from an EMBL/GenBank/DDBJ whole genome shotgun (WGS) entry which is preliminary data.</text>
</comment>
<dbReference type="EMBL" id="JSAN01000061">
    <property type="protein sequence ID" value="KIC72174.1"/>
    <property type="molecule type" value="Genomic_DNA"/>
</dbReference>
<accession>A0A0C1H3R4</accession>
<evidence type="ECO:0000256" key="4">
    <source>
        <dbReference type="ARBA" id="ARBA00022692"/>
    </source>
</evidence>
<dbReference type="InterPro" id="IPR051907">
    <property type="entry name" value="DoxX-like_oxidoreductase"/>
</dbReference>
<keyword evidence="5 7" id="KW-1133">Transmembrane helix</keyword>
<dbReference type="PANTHER" id="PTHR33452">
    <property type="entry name" value="OXIDOREDUCTASE CATD-RELATED"/>
    <property type="match status" value="1"/>
</dbReference>
<feature type="transmembrane region" description="Helical" evidence="7">
    <location>
        <begin position="97"/>
        <end position="114"/>
    </location>
</feature>
<evidence type="ECO:0000256" key="2">
    <source>
        <dbReference type="ARBA" id="ARBA00006679"/>
    </source>
</evidence>
<dbReference type="AlphaFoldDB" id="A0A0C1H3R4"/>
<feature type="transmembrane region" description="Helical" evidence="7">
    <location>
        <begin position="70"/>
        <end position="90"/>
    </location>
</feature>
<name>A0A0C1H3R4_9BACT</name>
<comment type="similarity">
    <text evidence="2">Belongs to the DoxX family.</text>
</comment>
<dbReference type="InterPro" id="IPR032808">
    <property type="entry name" value="DoxX"/>
</dbReference>
<feature type="transmembrane region" description="Helical" evidence="7">
    <location>
        <begin position="134"/>
        <end position="157"/>
    </location>
</feature>
<gene>
    <name evidence="8" type="ORF">DB44_CO00440</name>
</gene>
<evidence type="ECO:0000313" key="8">
    <source>
        <dbReference type="EMBL" id="KIC72174.1"/>
    </source>
</evidence>
<protein>
    <recommendedName>
        <fullName evidence="10">DoxX family protein</fullName>
    </recommendedName>
</protein>
<dbReference type="Proteomes" id="UP000031465">
    <property type="component" value="Unassembled WGS sequence"/>
</dbReference>
<dbReference type="PATRIC" id="fig|362787.3.peg.985"/>
<comment type="subcellular location">
    <subcellularLocation>
        <location evidence="1">Cell membrane</location>
        <topology evidence="1">Multi-pass membrane protein</topology>
    </subcellularLocation>
</comment>
<evidence type="ECO:0008006" key="10">
    <source>
        <dbReference type="Google" id="ProtNLM"/>
    </source>
</evidence>
<keyword evidence="6 7" id="KW-0472">Membrane</keyword>
<organism evidence="8 9">
    <name type="scientific">Candidatus Protochlamydia amoebophila</name>
    <dbReference type="NCBI Taxonomy" id="362787"/>
    <lineage>
        <taxon>Bacteria</taxon>
        <taxon>Pseudomonadati</taxon>
        <taxon>Chlamydiota</taxon>
        <taxon>Chlamydiia</taxon>
        <taxon>Parachlamydiales</taxon>
        <taxon>Parachlamydiaceae</taxon>
        <taxon>Candidatus Protochlamydia</taxon>
    </lineage>
</organism>
<evidence type="ECO:0000256" key="5">
    <source>
        <dbReference type="ARBA" id="ARBA00022989"/>
    </source>
</evidence>
<evidence type="ECO:0000313" key="9">
    <source>
        <dbReference type="Proteomes" id="UP000031465"/>
    </source>
</evidence>
<evidence type="ECO:0000256" key="3">
    <source>
        <dbReference type="ARBA" id="ARBA00022475"/>
    </source>
</evidence>
<dbReference type="GO" id="GO:0005886">
    <property type="term" value="C:plasma membrane"/>
    <property type="evidence" value="ECO:0007669"/>
    <property type="project" value="UniProtKB-SubCell"/>
</dbReference>
<sequence>MSKILTRWICMFKERAKAYQKLITFATNLKSPILMLCRLYWGTLFLLAGWGKLTHMDPFVSLLTQFDFPAPYFFAYLAACTEFFGGICLILGLASRVAAIPLIITMLIAYATAHQESLKSIFRNPTEFVAESPFNFLLISLFVFAFGPGRFSIDYLIEKYLLENK</sequence>
<evidence type="ECO:0000256" key="7">
    <source>
        <dbReference type="SAM" id="Phobius"/>
    </source>
</evidence>
<proteinExistence type="inferred from homology"/>
<dbReference type="PANTHER" id="PTHR33452:SF1">
    <property type="entry name" value="INNER MEMBRANE PROTEIN YPHA-RELATED"/>
    <property type="match status" value="1"/>
</dbReference>
<reference evidence="8 9" key="1">
    <citation type="journal article" date="2014" name="Mol. Biol. Evol.">
        <title>Massive expansion of Ubiquitination-related gene families within the Chlamydiae.</title>
        <authorList>
            <person name="Domman D."/>
            <person name="Collingro A."/>
            <person name="Lagkouvardos I."/>
            <person name="Gehre L."/>
            <person name="Weinmaier T."/>
            <person name="Rattei T."/>
            <person name="Subtil A."/>
            <person name="Horn M."/>
        </authorList>
    </citation>
    <scope>NUCLEOTIDE SEQUENCE [LARGE SCALE GENOMIC DNA]</scope>
    <source>
        <strain evidence="8 9">EI2</strain>
    </source>
</reference>
<evidence type="ECO:0000256" key="6">
    <source>
        <dbReference type="ARBA" id="ARBA00023136"/>
    </source>
</evidence>
<keyword evidence="3" id="KW-1003">Cell membrane</keyword>
<keyword evidence="4 7" id="KW-0812">Transmembrane</keyword>
<evidence type="ECO:0000256" key="1">
    <source>
        <dbReference type="ARBA" id="ARBA00004651"/>
    </source>
</evidence>